<evidence type="ECO:0000256" key="2">
    <source>
        <dbReference type="SAM" id="Phobius"/>
    </source>
</evidence>
<dbReference type="Pfam" id="PF00639">
    <property type="entry name" value="Rotamase"/>
    <property type="match status" value="1"/>
</dbReference>
<dbReference type="InterPro" id="IPR000297">
    <property type="entry name" value="PPIase_PpiC"/>
</dbReference>
<feature type="transmembrane region" description="Helical" evidence="2">
    <location>
        <begin position="7"/>
        <end position="28"/>
    </location>
</feature>
<dbReference type="Proteomes" id="UP001165427">
    <property type="component" value="Unassembled WGS sequence"/>
</dbReference>
<keyword evidence="2" id="KW-1133">Transmembrane helix</keyword>
<dbReference type="PROSITE" id="PS50198">
    <property type="entry name" value="PPIC_PPIASE_2"/>
    <property type="match status" value="1"/>
</dbReference>
<proteinExistence type="predicted"/>
<dbReference type="Pfam" id="PF13624">
    <property type="entry name" value="SurA_N_3"/>
    <property type="match status" value="1"/>
</dbReference>
<dbReference type="AlphaFoldDB" id="A0AA41R739"/>
<dbReference type="InterPro" id="IPR027304">
    <property type="entry name" value="Trigger_fact/SurA_dom_sf"/>
</dbReference>
<keyword evidence="2" id="KW-0812">Transmembrane</keyword>
<dbReference type="SUPFAM" id="SSF109998">
    <property type="entry name" value="Triger factor/SurA peptide-binding domain-like"/>
    <property type="match status" value="1"/>
</dbReference>
<comment type="caution">
    <text evidence="4">The sequence shown here is derived from an EMBL/GenBank/DDBJ whole genome shotgun (WGS) entry which is preliminary data.</text>
</comment>
<name>A0AA41R739_9BACT</name>
<dbReference type="InterPro" id="IPR046357">
    <property type="entry name" value="PPIase_dom_sf"/>
</dbReference>
<dbReference type="PANTHER" id="PTHR47245">
    <property type="entry name" value="PEPTIDYLPROLYL ISOMERASE"/>
    <property type="match status" value="1"/>
</dbReference>
<evidence type="ECO:0000259" key="3">
    <source>
        <dbReference type="PROSITE" id="PS50198"/>
    </source>
</evidence>
<protein>
    <submittedName>
        <fullName evidence="4">Peptidyl-prolyl cis-trans isomerase</fullName>
    </submittedName>
</protein>
<keyword evidence="5" id="KW-1185">Reference proteome</keyword>
<evidence type="ECO:0000256" key="1">
    <source>
        <dbReference type="PROSITE-ProRule" id="PRU00278"/>
    </source>
</evidence>
<accession>A0AA41R739</accession>
<dbReference type="InterPro" id="IPR050245">
    <property type="entry name" value="PrsA_foldase"/>
</dbReference>
<sequence length="339" mass="37870">MSLNKRIVWFSVCLVLLSALLFSAWWFLQHKENVDPSEPVALVNGAPIALKTLEREMRKVRDDHAMQGLFPEGEQLDALRRETLDRLIETELLWQHSTREGIVVTDEAVATELEEMKRQHINEVIFAGVLKSAGMTETEVLPLIRKDLTIQAWVEREIAGTITVSPEEKRSFYQENAHHFEIPEQVRANQICVYVDADADGTDANMEAARAAIEALRQRILAGEPFAEVAEEASHCGGLDSGGDLGFITRGTMEEVIEEAAFATEVNALSPIVQSSRGFHLLEVTDRQPARVMPFDEVEEHVAAHLRNRKIHEAVAARLVQLRAEADIQIQPSAVPADS</sequence>
<evidence type="ECO:0000313" key="4">
    <source>
        <dbReference type="EMBL" id="MCJ8502450.1"/>
    </source>
</evidence>
<dbReference type="PANTHER" id="PTHR47245:SF2">
    <property type="entry name" value="PEPTIDYL-PROLYL CIS-TRANS ISOMERASE HP_0175-RELATED"/>
    <property type="match status" value="1"/>
</dbReference>
<reference evidence="4" key="1">
    <citation type="submission" date="2022-04" db="EMBL/GenBank/DDBJ databases">
        <title>Desulfatitalea alkaliphila sp. nov., a novel anaerobic sulfate-reducing bacterium isolated from terrestrial mud volcano, Taman Peninsula, Russia.</title>
        <authorList>
            <person name="Khomyakova M.A."/>
            <person name="Merkel A.Y."/>
            <person name="Slobodkin A.I."/>
        </authorList>
    </citation>
    <scope>NUCLEOTIDE SEQUENCE</scope>
    <source>
        <strain evidence="4">M08but</strain>
    </source>
</reference>
<keyword evidence="1 4" id="KW-0413">Isomerase</keyword>
<feature type="domain" description="PpiC" evidence="3">
    <location>
        <begin position="183"/>
        <end position="286"/>
    </location>
</feature>
<evidence type="ECO:0000313" key="5">
    <source>
        <dbReference type="Proteomes" id="UP001165427"/>
    </source>
</evidence>
<dbReference type="Gene3D" id="1.10.4030.10">
    <property type="entry name" value="Porin chaperone SurA, peptide-binding domain"/>
    <property type="match status" value="1"/>
</dbReference>
<keyword evidence="1" id="KW-0697">Rotamase</keyword>
<dbReference type="EMBL" id="JALJRB010000026">
    <property type="protein sequence ID" value="MCJ8502450.1"/>
    <property type="molecule type" value="Genomic_DNA"/>
</dbReference>
<dbReference type="GO" id="GO:0003755">
    <property type="term" value="F:peptidyl-prolyl cis-trans isomerase activity"/>
    <property type="evidence" value="ECO:0007669"/>
    <property type="project" value="UniProtKB-KW"/>
</dbReference>
<keyword evidence="2" id="KW-0472">Membrane</keyword>
<organism evidence="4 5">
    <name type="scientific">Desulfatitalea alkaliphila</name>
    <dbReference type="NCBI Taxonomy" id="2929485"/>
    <lineage>
        <taxon>Bacteria</taxon>
        <taxon>Pseudomonadati</taxon>
        <taxon>Thermodesulfobacteriota</taxon>
        <taxon>Desulfobacteria</taxon>
        <taxon>Desulfobacterales</taxon>
        <taxon>Desulfosarcinaceae</taxon>
        <taxon>Desulfatitalea</taxon>
    </lineage>
</organism>
<dbReference type="SUPFAM" id="SSF54534">
    <property type="entry name" value="FKBP-like"/>
    <property type="match status" value="1"/>
</dbReference>
<dbReference type="Gene3D" id="3.10.50.40">
    <property type="match status" value="1"/>
</dbReference>
<gene>
    <name evidence="4" type="ORF">MRX98_17870</name>
</gene>
<dbReference type="RefSeq" id="WP_246913245.1">
    <property type="nucleotide sequence ID" value="NZ_JALJRB010000026.1"/>
</dbReference>